<proteinExistence type="inferred from homology"/>
<protein>
    <recommendedName>
        <fullName evidence="5">Glutamate--cysteine ligase EgtA</fullName>
        <ecNumber evidence="5">6.3.2.2</ecNumber>
    </recommendedName>
    <alternativeName>
        <fullName evidence="5">Gamma-glutamylcysteine synthase</fullName>
        <shortName evidence="5">GCS</shortName>
        <shortName evidence="5">Gamma-ECS</shortName>
    </alternativeName>
</protein>
<dbReference type="RefSeq" id="WP_188777494.1">
    <property type="nucleotide sequence ID" value="NZ_BMKQ01000001.1"/>
</dbReference>
<dbReference type="AlphaFoldDB" id="A0A917BCW5"/>
<evidence type="ECO:0000256" key="4">
    <source>
        <dbReference type="ARBA" id="ARBA00048819"/>
    </source>
</evidence>
<sequence>MTATAVVDHQHVQDDVPLDELGDPVEVARAHVLDSALTESEVGPVGLELELHLVPADDPSRRPTWAEVLDLVAGLPAMPQGSAVTLEPGGQIELSTPPADGVVAAVEALRADRQVLRDALSGAGFGAAPLGADPARAARRINPSQRYDAMETHFDALGCAGAGRAMMTATAALQVNLDAGRREQWDERLHLIRSLVPVLLAVSSTSPYLGGTSDGWHSMRQGTWQGIDHGRSDPVSQGEPRAAWAFYALSAPVMLLRGEPADDGSVHCEPVTTRVPFAAWLRGESPFDRAPTLADLDYHLTTLFPPVRPRGWVEIRCLDAMPDRWWPAMAAITATLVDHPDAAAQALEHVEPVAEEWQRAARDGLADPAVRAAAVGCLEIALAHAPDALRDEVGELVELLVSGPGPAGLLRRHADAHGPLSLLEEEARA</sequence>
<dbReference type="EC" id="6.3.2.2" evidence="5"/>
<name>A0A917BCW5_9ACTN</name>
<reference evidence="7" key="1">
    <citation type="journal article" date="2014" name="Int. J. Syst. Evol. Microbiol.">
        <title>Complete genome sequence of Corynebacterium casei LMG S-19264T (=DSM 44701T), isolated from a smear-ripened cheese.</title>
        <authorList>
            <consortium name="US DOE Joint Genome Institute (JGI-PGF)"/>
            <person name="Walter F."/>
            <person name="Albersmeier A."/>
            <person name="Kalinowski J."/>
            <person name="Ruckert C."/>
        </authorList>
    </citation>
    <scope>NUCLEOTIDE SEQUENCE</scope>
    <source>
        <strain evidence="7">CGMCC 1.16067</strain>
    </source>
</reference>
<dbReference type="GO" id="GO:0006750">
    <property type="term" value="P:glutathione biosynthetic process"/>
    <property type="evidence" value="ECO:0007669"/>
    <property type="project" value="UniProtKB-UniRule"/>
</dbReference>
<dbReference type="Pfam" id="PF04107">
    <property type="entry name" value="GCS2"/>
    <property type="match status" value="1"/>
</dbReference>
<evidence type="ECO:0000256" key="5">
    <source>
        <dbReference type="HAMAP-Rule" id="MF_02034"/>
    </source>
</evidence>
<comment type="catalytic activity">
    <reaction evidence="4 5 6">
        <text>L-cysteine + L-glutamate + ATP = gamma-L-glutamyl-L-cysteine + ADP + phosphate + H(+)</text>
        <dbReference type="Rhea" id="RHEA:13285"/>
        <dbReference type="ChEBI" id="CHEBI:15378"/>
        <dbReference type="ChEBI" id="CHEBI:29985"/>
        <dbReference type="ChEBI" id="CHEBI:30616"/>
        <dbReference type="ChEBI" id="CHEBI:35235"/>
        <dbReference type="ChEBI" id="CHEBI:43474"/>
        <dbReference type="ChEBI" id="CHEBI:58173"/>
        <dbReference type="ChEBI" id="CHEBI:456216"/>
        <dbReference type="EC" id="6.3.2.2"/>
    </reaction>
</comment>
<keyword evidence="2 5" id="KW-0547">Nucleotide-binding</keyword>
<dbReference type="GO" id="GO:0005524">
    <property type="term" value="F:ATP binding"/>
    <property type="evidence" value="ECO:0007669"/>
    <property type="project" value="UniProtKB-UniRule"/>
</dbReference>
<dbReference type="EMBL" id="BMKQ01000001">
    <property type="protein sequence ID" value="GGF32515.1"/>
    <property type="molecule type" value="Genomic_DNA"/>
</dbReference>
<dbReference type="SUPFAM" id="SSF55931">
    <property type="entry name" value="Glutamine synthetase/guanido kinase"/>
    <property type="match status" value="1"/>
</dbReference>
<dbReference type="InterPro" id="IPR035434">
    <property type="entry name" value="GCL_bact_plant"/>
</dbReference>
<dbReference type="Proteomes" id="UP000649179">
    <property type="component" value="Unassembled WGS sequence"/>
</dbReference>
<reference evidence="7" key="2">
    <citation type="submission" date="2020-09" db="EMBL/GenBank/DDBJ databases">
        <authorList>
            <person name="Sun Q."/>
            <person name="Zhou Y."/>
        </authorList>
    </citation>
    <scope>NUCLEOTIDE SEQUENCE</scope>
    <source>
        <strain evidence="7">CGMCC 1.16067</strain>
    </source>
</reference>
<keyword evidence="8" id="KW-1185">Reference proteome</keyword>
<comment type="caution">
    <text evidence="7">The sequence shown here is derived from an EMBL/GenBank/DDBJ whole genome shotgun (WGS) entry which is preliminary data.</text>
</comment>
<accession>A0A917BCW5</accession>
<dbReference type="InterPro" id="IPR014746">
    <property type="entry name" value="Gln_synth/guanido_kin_cat_dom"/>
</dbReference>
<comment type="pathway">
    <text evidence="5">Amino-acid biosynthesis; ergothioneine biosynthesis.</text>
</comment>
<dbReference type="PIRSF" id="PIRSF017901">
    <property type="entry name" value="GCL"/>
    <property type="match status" value="1"/>
</dbReference>
<dbReference type="NCBIfam" id="TIGR03444">
    <property type="entry name" value="EgtA_Cys_ligase"/>
    <property type="match status" value="1"/>
</dbReference>
<dbReference type="PANTHER" id="PTHR34378">
    <property type="entry name" value="GLUTAMATE--CYSTEINE LIGASE, CHLOROPLASTIC"/>
    <property type="match status" value="1"/>
</dbReference>
<gene>
    <name evidence="5 7" type="primary">egtA</name>
    <name evidence="7" type="ORF">GCM10011519_02400</name>
</gene>
<dbReference type="GO" id="GO:0052699">
    <property type="term" value="P:ergothioneine biosynthetic process"/>
    <property type="evidence" value="ECO:0007669"/>
    <property type="project" value="UniProtKB-UniRule"/>
</dbReference>
<keyword evidence="1 5" id="KW-0436">Ligase</keyword>
<evidence type="ECO:0000256" key="1">
    <source>
        <dbReference type="ARBA" id="ARBA00022598"/>
    </source>
</evidence>
<dbReference type="InterPro" id="IPR017809">
    <property type="entry name" value="EgtA_Actinobacteria"/>
</dbReference>
<dbReference type="PANTHER" id="PTHR34378:SF1">
    <property type="entry name" value="GLUTAMATE--CYSTEINE LIGASE, CHLOROPLASTIC"/>
    <property type="match status" value="1"/>
</dbReference>
<evidence type="ECO:0000256" key="6">
    <source>
        <dbReference type="PIRNR" id="PIRNR017901"/>
    </source>
</evidence>
<evidence type="ECO:0000256" key="2">
    <source>
        <dbReference type="ARBA" id="ARBA00022741"/>
    </source>
</evidence>
<dbReference type="GO" id="GO:0004357">
    <property type="term" value="F:glutamate-cysteine ligase activity"/>
    <property type="evidence" value="ECO:0007669"/>
    <property type="project" value="UniProtKB-UniRule"/>
</dbReference>
<evidence type="ECO:0000313" key="8">
    <source>
        <dbReference type="Proteomes" id="UP000649179"/>
    </source>
</evidence>
<dbReference type="InterPro" id="IPR006336">
    <property type="entry name" value="GCS2"/>
</dbReference>
<dbReference type="Gene3D" id="3.30.590.20">
    <property type="match status" value="1"/>
</dbReference>
<dbReference type="HAMAP" id="MF_02034">
    <property type="entry name" value="EgtA"/>
    <property type="match status" value="1"/>
</dbReference>
<evidence type="ECO:0000313" key="7">
    <source>
        <dbReference type="EMBL" id="GGF32515.1"/>
    </source>
</evidence>
<comment type="similarity">
    <text evidence="5 6">Belongs to the glutamate--cysteine ligase type 2 family. EgtA subfamily.</text>
</comment>
<evidence type="ECO:0000256" key="3">
    <source>
        <dbReference type="ARBA" id="ARBA00022840"/>
    </source>
</evidence>
<keyword evidence="3 5" id="KW-0067">ATP-binding</keyword>
<organism evidence="7 8">
    <name type="scientific">Marmoricola endophyticus</name>
    <dbReference type="NCBI Taxonomy" id="2040280"/>
    <lineage>
        <taxon>Bacteria</taxon>
        <taxon>Bacillati</taxon>
        <taxon>Actinomycetota</taxon>
        <taxon>Actinomycetes</taxon>
        <taxon>Propionibacteriales</taxon>
        <taxon>Nocardioidaceae</taxon>
        <taxon>Marmoricola</taxon>
    </lineage>
</organism>
<comment type="function">
    <text evidence="5">Catalyzes the synthesis of gamma-glutamylcysteine (gamma-GC). This compound is used as substrate for the biosynthesis of the low-molecular thiol compound ergothioneine.</text>
</comment>